<feature type="compositionally biased region" description="Basic and acidic residues" evidence="9">
    <location>
        <begin position="650"/>
        <end position="662"/>
    </location>
</feature>
<feature type="coiled-coil region" evidence="8">
    <location>
        <begin position="524"/>
        <end position="615"/>
    </location>
</feature>
<evidence type="ECO:0000256" key="4">
    <source>
        <dbReference type="ARBA" id="ARBA00022840"/>
    </source>
</evidence>
<sequence>MENCRKIEEKLGFDKIKASLTERCCTEYAKGRVMEETVSTDPAEITRRLDLADQMRLICMFESSFPSGGYIDSIPFLKPLLNDAAVLNRENLVKLRTFLENLREILNFFKKSREGQYPALKKLAEPILFFPEITRRIDLILDKFGEIKDSASAELYKIRKEIREKEGTVSRRCEAILRQAQSEGLVAEDAALSLRDGKVLIPVAAGNKRRIPGFVYDESASGKTVFIEPAAIVELNNEVRELYFAQQREIARILSEFSDFLRPYVNELIDAAAFVGEIDFIRAKASVAIVMEAGKPILSEEGELKLIKGRHPVLEAALKREKKEIVPLTLTLNREKRIMVISGPNAGGKSVCLKSVGILQYMLQWGMLIPASQISEFPVFEKIFIDIGDEQSIENDLSTYSSHLANMRELLEGANEKSLVLIDEFGSGTEPAAGGAIAETILSRLEQMGVYGVITTHYTNIKLYAGNSKGVMNGAMLFDSAKIAPLYKLEAGLPGNSFAFELARKMGLPENIVKEAEERAGESFVDMEKQLRKISRNRRQLDEKLMRIKNTDKILENVTERYKRELEEIQKAKKQILEEARLEASAIVKEANRKIEATIRQIKESQAEKEQTKLLRKGLDEFRQTLEKEKESEHDRQIAAKMEKLLERQKRREQKMRERESNGAESENMQAEPEQTRAIAIGDKVMVTESGIVGEVMQINGKSLSISVGNIVSKTDLDKVRRISNREFKDITGEQFRKTSHSTDNLSQRRLDFKPTIDIRGERLVPALEIISRFIDDALMVGIGQVKILHGKGNGILKEEIRKYLKTVPGVASCRDEDLQLGGSGITVVDFD</sequence>
<keyword evidence="3 7" id="KW-0378">Hydrolase</keyword>
<feature type="domain" description="Smr" evidence="10">
    <location>
        <begin position="757"/>
        <end position="832"/>
    </location>
</feature>
<evidence type="ECO:0000313" key="11">
    <source>
        <dbReference type="EMBL" id="MBO8429362.1"/>
    </source>
</evidence>
<dbReference type="InterPro" id="IPR005747">
    <property type="entry name" value="MutS2"/>
</dbReference>
<dbReference type="SUPFAM" id="SSF52540">
    <property type="entry name" value="P-loop containing nucleoside triphosphate hydrolases"/>
    <property type="match status" value="1"/>
</dbReference>
<dbReference type="AlphaFoldDB" id="A0A9D9DK30"/>
<dbReference type="NCBIfam" id="TIGR01069">
    <property type="entry name" value="mutS2"/>
    <property type="match status" value="1"/>
</dbReference>
<dbReference type="FunFam" id="3.40.50.300:FF:001531">
    <property type="entry name" value="Endonuclease MutS2"/>
    <property type="match status" value="1"/>
</dbReference>
<comment type="subunit">
    <text evidence="7">Homodimer. Binds to stalled ribosomes, contacting rRNA.</text>
</comment>
<evidence type="ECO:0000256" key="1">
    <source>
        <dbReference type="ARBA" id="ARBA00022730"/>
    </source>
</evidence>
<evidence type="ECO:0000313" key="12">
    <source>
        <dbReference type="Proteomes" id="UP000823635"/>
    </source>
</evidence>
<dbReference type="Pfam" id="PF00488">
    <property type="entry name" value="MutS_V"/>
    <property type="match status" value="1"/>
</dbReference>
<comment type="similarity">
    <text evidence="7">Belongs to the DNA mismatch repair MutS family. MutS2 subfamily.</text>
</comment>
<keyword evidence="4 7" id="KW-0067">ATP-binding</keyword>
<comment type="caution">
    <text evidence="11">The sequence shown here is derived from an EMBL/GenBank/DDBJ whole genome shotgun (WGS) entry which is preliminary data.</text>
</comment>
<keyword evidence="2 7" id="KW-0547">Nucleotide-binding</keyword>
<reference evidence="11" key="2">
    <citation type="journal article" date="2021" name="PeerJ">
        <title>Extensive microbial diversity within the chicken gut microbiome revealed by metagenomics and culture.</title>
        <authorList>
            <person name="Gilroy R."/>
            <person name="Ravi A."/>
            <person name="Getino M."/>
            <person name="Pursley I."/>
            <person name="Horton D.L."/>
            <person name="Alikhan N.F."/>
            <person name="Baker D."/>
            <person name="Gharbi K."/>
            <person name="Hall N."/>
            <person name="Watson M."/>
            <person name="Adriaenssens E.M."/>
            <person name="Foster-Nyarko E."/>
            <person name="Jarju S."/>
            <person name="Secka A."/>
            <person name="Antonio M."/>
            <person name="Oren A."/>
            <person name="Chaudhuri R.R."/>
            <person name="La Ragione R."/>
            <person name="Hildebrand F."/>
            <person name="Pallen M.J."/>
        </authorList>
    </citation>
    <scope>NUCLEOTIDE SEQUENCE</scope>
    <source>
        <strain evidence="11">15467</strain>
    </source>
</reference>
<dbReference type="GO" id="GO:0004519">
    <property type="term" value="F:endonuclease activity"/>
    <property type="evidence" value="ECO:0007669"/>
    <property type="project" value="UniProtKB-UniRule"/>
</dbReference>
<reference evidence="11" key="1">
    <citation type="submission" date="2020-10" db="EMBL/GenBank/DDBJ databases">
        <authorList>
            <person name="Gilroy R."/>
        </authorList>
    </citation>
    <scope>NUCLEOTIDE SEQUENCE</scope>
    <source>
        <strain evidence="11">15467</strain>
    </source>
</reference>
<accession>A0A9D9DK30</accession>
<dbReference type="Pfam" id="PF01713">
    <property type="entry name" value="Smr"/>
    <property type="match status" value="1"/>
</dbReference>
<keyword evidence="1 7" id="KW-0699">rRNA-binding</keyword>
<dbReference type="GO" id="GO:0140664">
    <property type="term" value="F:ATP-dependent DNA damage sensor activity"/>
    <property type="evidence" value="ECO:0007669"/>
    <property type="project" value="InterPro"/>
</dbReference>
<dbReference type="PIRSF" id="PIRSF005814">
    <property type="entry name" value="MutS_YshD"/>
    <property type="match status" value="1"/>
</dbReference>
<dbReference type="GO" id="GO:0019843">
    <property type="term" value="F:rRNA binding"/>
    <property type="evidence" value="ECO:0007669"/>
    <property type="project" value="UniProtKB-UniRule"/>
</dbReference>
<keyword evidence="6 7" id="KW-0238">DNA-binding</keyword>
<keyword evidence="5 7" id="KW-0694">RNA-binding</keyword>
<dbReference type="InterPro" id="IPR036187">
    <property type="entry name" value="DNA_mismatch_repair_MutS_sf"/>
</dbReference>
<dbReference type="PROSITE" id="PS00486">
    <property type="entry name" value="DNA_MISMATCH_REPAIR_2"/>
    <property type="match status" value="1"/>
</dbReference>
<evidence type="ECO:0000256" key="6">
    <source>
        <dbReference type="ARBA" id="ARBA00023125"/>
    </source>
</evidence>
<dbReference type="SMART" id="SM00533">
    <property type="entry name" value="MUTSd"/>
    <property type="match status" value="1"/>
</dbReference>
<dbReference type="GO" id="GO:0005524">
    <property type="term" value="F:ATP binding"/>
    <property type="evidence" value="ECO:0007669"/>
    <property type="project" value="UniProtKB-UniRule"/>
</dbReference>
<dbReference type="InterPro" id="IPR036063">
    <property type="entry name" value="Smr_dom_sf"/>
</dbReference>
<keyword evidence="7" id="KW-0540">Nuclease</keyword>
<evidence type="ECO:0000256" key="8">
    <source>
        <dbReference type="SAM" id="Coils"/>
    </source>
</evidence>
<protein>
    <recommendedName>
        <fullName evidence="7">Endonuclease MutS2</fullName>
        <ecNumber evidence="7">3.1.-.-</ecNumber>
    </recommendedName>
    <alternativeName>
        <fullName evidence="7">Ribosome-associated protein quality control-upstream factor</fullName>
        <shortName evidence="7">RQC-upstream factor</shortName>
        <shortName evidence="7">RqcU</shortName>
        <ecNumber evidence="7">3.6.4.-</ecNumber>
    </alternativeName>
</protein>
<dbReference type="InterPro" id="IPR000432">
    <property type="entry name" value="DNA_mismatch_repair_MutS_C"/>
</dbReference>
<dbReference type="PROSITE" id="PS50828">
    <property type="entry name" value="SMR"/>
    <property type="match status" value="1"/>
</dbReference>
<evidence type="ECO:0000256" key="2">
    <source>
        <dbReference type="ARBA" id="ARBA00022741"/>
    </source>
</evidence>
<dbReference type="SUPFAM" id="SSF48334">
    <property type="entry name" value="DNA repair protein MutS, domain III"/>
    <property type="match status" value="1"/>
</dbReference>
<organism evidence="11 12">
    <name type="scientific">Candidatus Egerieousia excrementavium</name>
    <dbReference type="NCBI Taxonomy" id="2840778"/>
    <lineage>
        <taxon>Bacteria</taxon>
        <taxon>Pseudomonadati</taxon>
        <taxon>Bacteroidota</taxon>
        <taxon>Bacteroidia</taxon>
        <taxon>Bacteroidales</taxon>
        <taxon>Candidatus Egerieousia</taxon>
    </lineage>
</organism>
<dbReference type="InterPro" id="IPR007696">
    <property type="entry name" value="DNA_mismatch_repair_MutS_core"/>
</dbReference>
<dbReference type="GO" id="GO:0016887">
    <property type="term" value="F:ATP hydrolysis activity"/>
    <property type="evidence" value="ECO:0007669"/>
    <property type="project" value="InterPro"/>
</dbReference>
<dbReference type="Gene3D" id="3.40.50.300">
    <property type="entry name" value="P-loop containing nucleotide triphosphate hydrolases"/>
    <property type="match status" value="1"/>
</dbReference>
<dbReference type="PANTHER" id="PTHR48466:SF2">
    <property type="entry name" value="OS10G0509000 PROTEIN"/>
    <property type="match status" value="1"/>
</dbReference>
<evidence type="ECO:0000256" key="3">
    <source>
        <dbReference type="ARBA" id="ARBA00022801"/>
    </source>
</evidence>
<keyword evidence="7" id="KW-0255">Endonuclease</keyword>
<dbReference type="EC" id="3.1.-.-" evidence="7"/>
<dbReference type="HAMAP" id="MF_00092">
    <property type="entry name" value="MutS2"/>
    <property type="match status" value="1"/>
</dbReference>
<dbReference type="SMART" id="SM00534">
    <property type="entry name" value="MUTSac"/>
    <property type="match status" value="1"/>
</dbReference>
<dbReference type="EMBL" id="JADINB010000124">
    <property type="protein sequence ID" value="MBO8429362.1"/>
    <property type="molecule type" value="Genomic_DNA"/>
</dbReference>
<dbReference type="CDD" id="cd06503">
    <property type="entry name" value="ATP-synt_Fo_b"/>
    <property type="match status" value="1"/>
</dbReference>
<feature type="region of interest" description="Disordered" evidence="9">
    <location>
        <begin position="650"/>
        <end position="673"/>
    </location>
</feature>
<dbReference type="GO" id="GO:0030983">
    <property type="term" value="F:mismatched DNA binding"/>
    <property type="evidence" value="ECO:0007669"/>
    <property type="project" value="InterPro"/>
</dbReference>
<dbReference type="GO" id="GO:0072344">
    <property type="term" value="P:rescue of stalled ribosome"/>
    <property type="evidence" value="ECO:0007669"/>
    <property type="project" value="UniProtKB-UniRule"/>
</dbReference>
<dbReference type="GO" id="GO:0043023">
    <property type="term" value="F:ribosomal large subunit binding"/>
    <property type="evidence" value="ECO:0007669"/>
    <property type="project" value="UniProtKB-UniRule"/>
</dbReference>
<dbReference type="EC" id="3.6.4.-" evidence="7"/>
<comment type="function">
    <text evidence="7">Acts as a ribosome collision sensor, splitting the ribosome into its 2 subunits. Detects stalled/collided 70S ribosomes which it binds and splits by an ATP-hydrolysis driven conformational change. Acts upstream of the ribosome quality control system (RQC), a ribosome-associated complex that mediates the extraction of incompletely synthesized nascent chains from stalled ribosomes and their subsequent degradation. Probably generates substrates for RQC.</text>
</comment>
<evidence type="ECO:0000259" key="10">
    <source>
        <dbReference type="PROSITE" id="PS50828"/>
    </source>
</evidence>
<dbReference type="GO" id="GO:0045910">
    <property type="term" value="P:negative regulation of DNA recombination"/>
    <property type="evidence" value="ECO:0007669"/>
    <property type="project" value="InterPro"/>
</dbReference>
<keyword evidence="8" id="KW-0175">Coiled coil</keyword>
<dbReference type="InterPro" id="IPR002625">
    <property type="entry name" value="Smr_dom"/>
</dbReference>
<dbReference type="InterPro" id="IPR045076">
    <property type="entry name" value="MutS"/>
</dbReference>
<proteinExistence type="inferred from homology"/>
<dbReference type="Proteomes" id="UP000823635">
    <property type="component" value="Unassembled WGS sequence"/>
</dbReference>
<gene>
    <name evidence="7" type="primary">mutS2</name>
    <name evidence="7" type="synonym">rqcU</name>
    <name evidence="11" type="ORF">IAC68_05485</name>
</gene>
<feature type="binding site" evidence="7">
    <location>
        <begin position="343"/>
        <end position="350"/>
    </location>
    <ligand>
        <name>ATP</name>
        <dbReference type="ChEBI" id="CHEBI:30616"/>
    </ligand>
</feature>
<dbReference type="SUPFAM" id="SSF160443">
    <property type="entry name" value="SMR domain-like"/>
    <property type="match status" value="1"/>
</dbReference>
<evidence type="ECO:0000256" key="9">
    <source>
        <dbReference type="SAM" id="MobiDB-lite"/>
    </source>
</evidence>
<comment type="function">
    <text evidence="7">Endonuclease that is involved in the suppression of homologous recombination and thus may have a key role in the control of bacterial genetic diversity.</text>
</comment>
<evidence type="ECO:0000256" key="5">
    <source>
        <dbReference type="ARBA" id="ARBA00022884"/>
    </source>
</evidence>
<evidence type="ECO:0000256" key="7">
    <source>
        <dbReference type="HAMAP-Rule" id="MF_00092"/>
    </source>
</evidence>
<dbReference type="Gene3D" id="3.30.1370.110">
    <property type="match status" value="1"/>
</dbReference>
<dbReference type="PANTHER" id="PTHR48466">
    <property type="entry name" value="OS10G0509000 PROTEIN-RELATED"/>
    <property type="match status" value="1"/>
</dbReference>
<dbReference type="GO" id="GO:0006298">
    <property type="term" value="P:mismatch repair"/>
    <property type="evidence" value="ECO:0007669"/>
    <property type="project" value="InterPro"/>
</dbReference>
<dbReference type="InterPro" id="IPR027417">
    <property type="entry name" value="P-loop_NTPase"/>
</dbReference>
<dbReference type="SMART" id="SM00463">
    <property type="entry name" value="SMR"/>
    <property type="match status" value="1"/>
</dbReference>
<name>A0A9D9DK30_9BACT</name>